<dbReference type="EMBL" id="CM000881">
    <property type="protein sequence ID" value="KQK05051.1"/>
    <property type="molecule type" value="Genomic_DNA"/>
</dbReference>
<evidence type="ECO:0000313" key="3">
    <source>
        <dbReference type="EnsemblPlants" id="KQK05051"/>
    </source>
</evidence>
<dbReference type="Pfam" id="PF03478">
    <property type="entry name" value="Beta-prop_KIB1-4"/>
    <property type="match status" value="1"/>
</dbReference>
<dbReference type="InParanoid" id="A0A0Q3IGK4"/>
<dbReference type="PANTHER" id="PTHR33110:SF121">
    <property type="entry name" value="DUF295 DOMAIN-CONTAINING PROTEIN"/>
    <property type="match status" value="1"/>
</dbReference>
<sequence>MAAPRPWKDLLRAALRAIIRHVPCEADRLGLGAVCFSWRLALARLAPLPPAPRQLPWVLCPSPLGPTFSCLLCGGGAAHPPPSTATRPRRERAASARHEILNLRSGKRLPIPDDFPMRLGKRAPMVICAATLSHPPDNPRCVAAAIVEMLPVGTDSPLLTFWRMGHPVGAKVTRSGNEREDIIHREGAFLVLSRAETLLAYTPRFHGFKGDLLIGCDVVPFLRGGRDYGDHRVHGRYLVESRGELLMVGRLAPRPLAPTSAFRVFQMERTRALGSGNVGYTWRELPALDGRMLFVQRVCSRSYEVSDYPGFEDGVYFLDDGVDVCDPCFDNGKWSAPPSHVDRRFPPGQVLSVYRSPVWFLP</sequence>
<dbReference type="OrthoDB" id="587756at2759"/>
<gene>
    <name evidence="2" type="ORF">BRADI_2g17646v3</name>
</gene>
<evidence type="ECO:0000313" key="4">
    <source>
        <dbReference type="Proteomes" id="UP000008810"/>
    </source>
</evidence>
<protein>
    <recommendedName>
        <fullName evidence="1">KIB1-4 beta-propeller domain-containing protein</fullName>
    </recommendedName>
</protein>
<proteinExistence type="predicted"/>
<dbReference type="EnsemblPlants" id="KQK05051">
    <property type="protein sequence ID" value="KQK05051"/>
    <property type="gene ID" value="BRADI_2g17646v3"/>
</dbReference>
<evidence type="ECO:0000259" key="1">
    <source>
        <dbReference type="Pfam" id="PF03478"/>
    </source>
</evidence>
<name>A0A0Q3IGK4_BRADI</name>
<dbReference type="Gramene" id="KQK05051">
    <property type="protein sequence ID" value="KQK05051"/>
    <property type="gene ID" value="BRADI_2g17646v3"/>
</dbReference>
<keyword evidence="4" id="KW-1185">Reference proteome</keyword>
<reference evidence="2" key="2">
    <citation type="submission" date="2017-06" db="EMBL/GenBank/DDBJ databases">
        <title>WGS assembly of Brachypodium distachyon.</title>
        <authorList>
            <consortium name="The International Brachypodium Initiative"/>
            <person name="Lucas S."/>
            <person name="Harmon-Smith M."/>
            <person name="Lail K."/>
            <person name="Tice H."/>
            <person name="Grimwood J."/>
            <person name="Bruce D."/>
            <person name="Barry K."/>
            <person name="Shu S."/>
            <person name="Lindquist E."/>
            <person name="Wang M."/>
            <person name="Pitluck S."/>
            <person name="Vogel J.P."/>
            <person name="Garvin D.F."/>
            <person name="Mockler T.C."/>
            <person name="Schmutz J."/>
            <person name="Rokhsar D."/>
            <person name="Bevan M.W."/>
        </authorList>
    </citation>
    <scope>NUCLEOTIDE SEQUENCE</scope>
    <source>
        <strain evidence="2">Bd21</strain>
    </source>
</reference>
<evidence type="ECO:0000313" key="2">
    <source>
        <dbReference type="EMBL" id="KQK05051.1"/>
    </source>
</evidence>
<dbReference type="PANTHER" id="PTHR33110">
    <property type="entry name" value="F-BOX/KELCH-REPEAT PROTEIN-RELATED"/>
    <property type="match status" value="1"/>
</dbReference>
<dbReference type="InterPro" id="IPR005174">
    <property type="entry name" value="KIB1-4_b-propeller"/>
</dbReference>
<feature type="domain" description="KIB1-4 beta-propeller" evidence="1">
    <location>
        <begin position="97"/>
        <end position="323"/>
    </location>
</feature>
<dbReference type="AlphaFoldDB" id="A0A0Q3IGK4"/>
<accession>A0A0Q3IGK4</accession>
<reference evidence="3" key="3">
    <citation type="submission" date="2018-08" db="UniProtKB">
        <authorList>
            <consortium name="EnsemblPlants"/>
        </authorList>
    </citation>
    <scope>IDENTIFICATION</scope>
    <source>
        <strain evidence="3">cv. Bd21</strain>
    </source>
</reference>
<organism evidence="2">
    <name type="scientific">Brachypodium distachyon</name>
    <name type="common">Purple false brome</name>
    <name type="synonym">Trachynia distachya</name>
    <dbReference type="NCBI Taxonomy" id="15368"/>
    <lineage>
        <taxon>Eukaryota</taxon>
        <taxon>Viridiplantae</taxon>
        <taxon>Streptophyta</taxon>
        <taxon>Embryophyta</taxon>
        <taxon>Tracheophyta</taxon>
        <taxon>Spermatophyta</taxon>
        <taxon>Magnoliopsida</taxon>
        <taxon>Liliopsida</taxon>
        <taxon>Poales</taxon>
        <taxon>Poaceae</taxon>
        <taxon>BOP clade</taxon>
        <taxon>Pooideae</taxon>
        <taxon>Stipodae</taxon>
        <taxon>Brachypodieae</taxon>
        <taxon>Brachypodium</taxon>
    </lineage>
</organism>
<dbReference type="Proteomes" id="UP000008810">
    <property type="component" value="Chromosome 2"/>
</dbReference>
<reference evidence="2 3" key="1">
    <citation type="journal article" date="2010" name="Nature">
        <title>Genome sequencing and analysis of the model grass Brachypodium distachyon.</title>
        <authorList>
            <consortium name="International Brachypodium Initiative"/>
        </authorList>
    </citation>
    <scope>NUCLEOTIDE SEQUENCE [LARGE SCALE GENOMIC DNA]</scope>
    <source>
        <strain evidence="2 3">Bd21</strain>
    </source>
</reference>